<keyword evidence="1" id="KW-0732">Signal</keyword>
<keyword evidence="3" id="KW-1185">Reference proteome</keyword>
<evidence type="ECO:0000256" key="1">
    <source>
        <dbReference type="SAM" id="SignalP"/>
    </source>
</evidence>
<gene>
    <name evidence="2" type="ORF">KHLLAP_LOCUS14443</name>
</gene>
<protein>
    <submittedName>
        <fullName evidence="2">Uu.00g020940.m01.CDS01</fullName>
    </submittedName>
</protein>
<evidence type="ECO:0000313" key="3">
    <source>
        <dbReference type="Proteomes" id="UP001295740"/>
    </source>
</evidence>
<organism evidence="2 3">
    <name type="scientific">Anthostomella pinea</name>
    <dbReference type="NCBI Taxonomy" id="933095"/>
    <lineage>
        <taxon>Eukaryota</taxon>
        <taxon>Fungi</taxon>
        <taxon>Dikarya</taxon>
        <taxon>Ascomycota</taxon>
        <taxon>Pezizomycotina</taxon>
        <taxon>Sordariomycetes</taxon>
        <taxon>Xylariomycetidae</taxon>
        <taxon>Xylariales</taxon>
        <taxon>Xylariaceae</taxon>
        <taxon>Anthostomella</taxon>
    </lineage>
</organism>
<dbReference type="EMBL" id="CAUWAG010000020">
    <property type="protein sequence ID" value="CAJ2513975.1"/>
    <property type="molecule type" value="Genomic_DNA"/>
</dbReference>
<sequence length="173" mass="17257">MQLLILLVTLATTAAATPLFGRTEITRRGSLRPRQLITRQLDLVDLLPRDLVSVNGPLVAVTSSSESTSGTGSSSSTCGLTGCAESSESASGGMSATSGTSCQFLGGCASAASAACEQNNNVTNVTTSSSLCGDGKSTNSKGILSAGLLDGVGSLVGGSSKRVVRSLAAALRR</sequence>
<feature type="signal peptide" evidence="1">
    <location>
        <begin position="1"/>
        <end position="16"/>
    </location>
</feature>
<reference evidence="2" key="1">
    <citation type="submission" date="2023-10" db="EMBL/GenBank/DDBJ databases">
        <authorList>
            <person name="Hackl T."/>
        </authorList>
    </citation>
    <scope>NUCLEOTIDE SEQUENCE</scope>
</reference>
<dbReference type="Proteomes" id="UP001295740">
    <property type="component" value="Unassembled WGS sequence"/>
</dbReference>
<dbReference type="AlphaFoldDB" id="A0AAI8W041"/>
<evidence type="ECO:0000313" key="2">
    <source>
        <dbReference type="EMBL" id="CAJ2513975.1"/>
    </source>
</evidence>
<accession>A0AAI8W041</accession>
<name>A0AAI8W041_9PEZI</name>
<proteinExistence type="predicted"/>
<comment type="caution">
    <text evidence="2">The sequence shown here is derived from an EMBL/GenBank/DDBJ whole genome shotgun (WGS) entry which is preliminary data.</text>
</comment>
<feature type="chain" id="PRO_5042601520" evidence="1">
    <location>
        <begin position="17"/>
        <end position="173"/>
    </location>
</feature>